<dbReference type="EMBL" id="JAVDTR010000021">
    <property type="protein sequence ID" value="MDR6726973.1"/>
    <property type="molecule type" value="Genomic_DNA"/>
</dbReference>
<accession>A0AAP5H900</accession>
<dbReference type="RefSeq" id="WP_310145582.1">
    <property type="nucleotide sequence ID" value="NZ_JAVDTR010000021.1"/>
</dbReference>
<gene>
    <name evidence="1" type="ORF">J2W91_005498</name>
</gene>
<evidence type="ECO:0000313" key="2">
    <source>
        <dbReference type="Proteomes" id="UP001254832"/>
    </source>
</evidence>
<organism evidence="1 2">
    <name type="scientific">Paenibacillus amylolyticus</name>
    <dbReference type="NCBI Taxonomy" id="1451"/>
    <lineage>
        <taxon>Bacteria</taxon>
        <taxon>Bacillati</taxon>
        <taxon>Bacillota</taxon>
        <taxon>Bacilli</taxon>
        <taxon>Bacillales</taxon>
        <taxon>Paenibacillaceae</taxon>
        <taxon>Paenibacillus</taxon>
    </lineage>
</organism>
<dbReference type="Proteomes" id="UP001254832">
    <property type="component" value="Unassembled WGS sequence"/>
</dbReference>
<comment type="caution">
    <text evidence="1">The sequence shown here is derived from an EMBL/GenBank/DDBJ whole genome shotgun (WGS) entry which is preliminary data.</text>
</comment>
<evidence type="ECO:0000313" key="1">
    <source>
        <dbReference type="EMBL" id="MDR6726973.1"/>
    </source>
</evidence>
<name>A0AAP5H900_PAEAM</name>
<sequence>MGQKQFWFYIQREMTDFIQDVNLFSGLDDSHRDYEDTWEWYEYGSSDLSNTEVYINISREHTGAQASYECPVRLKYHNSEVEIHTVGLGISIELGVKVYYGQVAYEGGNQYTYQEELSWGA</sequence>
<protein>
    <submittedName>
        <fullName evidence="1">Uncharacterized protein</fullName>
    </submittedName>
</protein>
<reference evidence="1" key="1">
    <citation type="submission" date="2023-07" db="EMBL/GenBank/DDBJ databases">
        <title>Sorghum-associated microbial communities from plants grown in Nebraska, USA.</title>
        <authorList>
            <person name="Schachtman D."/>
        </authorList>
    </citation>
    <scope>NUCLEOTIDE SEQUENCE</scope>
    <source>
        <strain evidence="1">BE80</strain>
    </source>
</reference>
<dbReference type="AlphaFoldDB" id="A0AAP5H900"/>
<proteinExistence type="predicted"/>